<keyword evidence="1" id="KW-0812">Transmembrane</keyword>
<feature type="transmembrane region" description="Helical" evidence="1">
    <location>
        <begin position="129"/>
        <end position="146"/>
    </location>
</feature>
<keyword evidence="1" id="KW-0472">Membrane</keyword>
<keyword evidence="3" id="KW-1185">Reference proteome</keyword>
<dbReference type="Pfam" id="PF06166">
    <property type="entry name" value="DUF979"/>
    <property type="match status" value="1"/>
</dbReference>
<feature type="transmembrane region" description="Helical" evidence="1">
    <location>
        <begin position="35"/>
        <end position="67"/>
    </location>
</feature>
<evidence type="ECO:0000313" key="3">
    <source>
        <dbReference type="Proteomes" id="UP000574769"/>
    </source>
</evidence>
<accession>A0A7W7EX49</accession>
<gene>
    <name evidence="2" type="ORF">GGQ96_001357</name>
</gene>
<feature type="transmembrane region" description="Helical" evidence="1">
    <location>
        <begin position="294"/>
        <end position="315"/>
    </location>
</feature>
<evidence type="ECO:0000313" key="2">
    <source>
        <dbReference type="EMBL" id="MBB4617237.1"/>
    </source>
</evidence>
<name>A0A7W7EX49_9SPHN</name>
<sequence length="321" mass="32759">MIGLDALGIAAAVLPGAVAAHHALDRTAATRWRNTGFWGVFALLLAAGPWLPDLVNGGLVLVMVALATRGLRAAPVASSDAAAQAVQASRLGAWLFVPALAIPAVTLVGTLSVANGRIAGLALIDPKQVTLVALTLGAIVALGLALRLTRPPRGAPVAEARRLVDSIGWAMVLPQMLAALGGVFALSGVGKVVADGVVNMVALDTPLVATIAYCVGMAVFTMIMGNAFAAFPIMTGGIGLPIVIRHFGGDPAIVAALGMVSGFCGTLMTPMAANYNIVPAAILELRDRFGVIRVQWPTAILLLIFNIAVLASCAFPGGWGR</sequence>
<dbReference type="EMBL" id="JACHNY010000002">
    <property type="protein sequence ID" value="MBB4617237.1"/>
    <property type="molecule type" value="Genomic_DNA"/>
</dbReference>
<feature type="transmembrane region" description="Helical" evidence="1">
    <location>
        <begin position="252"/>
        <end position="274"/>
    </location>
</feature>
<dbReference type="RefSeq" id="WP_184112873.1">
    <property type="nucleotide sequence ID" value="NZ_JACHNY010000002.1"/>
</dbReference>
<dbReference type="Proteomes" id="UP000574769">
    <property type="component" value="Unassembled WGS sequence"/>
</dbReference>
<proteinExistence type="predicted"/>
<reference evidence="2 3" key="1">
    <citation type="submission" date="2020-08" db="EMBL/GenBank/DDBJ databases">
        <title>Genomic Encyclopedia of Type Strains, Phase IV (KMG-IV): sequencing the most valuable type-strain genomes for metagenomic binning, comparative biology and taxonomic classification.</title>
        <authorList>
            <person name="Goeker M."/>
        </authorList>
    </citation>
    <scope>NUCLEOTIDE SEQUENCE [LARGE SCALE GENOMIC DNA]</scope>
    <source>
        <strain evidence="2 3">DSM 15867</strain>
    </source>
</reference>
<dbReference type="AlphaFoldDB" id="A0A7W7EX49"/>
<keyword evidence="1" id="KW-1133">Transmembrane helix</keyword>
<evidence type="ECO:0000256" key="1">
    <source>
        <dbReference type="SAM" id="Phobius"/>
    </source>
</evidence>
<feature type="transmembrane region" description="Helical" evidence="1">
    <location>
        <begin position="88"/>
        <end position="109"/>
    </location>
</feature>
<comment type="caution">
    <text evidence="2">The sequence shown here is derived from an EMBL/GenBank/DDBJ whole genome shotgun (WGS) entry which is preliminary data.</text>
</comment>
<feature type="transmembrane region" description="Helical" evidence="1">
    <location>
        <begin position="167"/>
        <end position="187"/>
    </location>
</feature>
<feature type="transmembrane region" description="Helical" evidence="1">
    <location>
        <begin position="207"/>
        <end position="231"/>
    </location>
</feature>
<protein>
    <submittedName>
        <fullName evidence="2">Putative membrane protein</fullName>
    </submittedName>
</protein>
<dbReference type="InterPro" id="IPR009323">
    <property type="entry name" value="DUF979"/>
</dbReference>
<organism evidence="2 3">
    <name type="scientific">Sphingomonas abaci</name>
    <dbReference type="NCBI Taxonomy" id="237611"/>
    <lineage>
        <taxon>Bacteria</taxon>
        <taxon>Pseudomonadati</taxon>
        <taxon>Pseudomonadota</taxon>
        <taxon>Alphaproteobacteria</taxon>
        <taxon>Sphingomonadales</taxon>
        <taxon>Sphingomonadaceae</taxon>
        <taxon>Sphingomonas</taxon>
    </lineage>
</organism>